<dbReference type="AlphaFoldDB" id="W2SSI5"/>
<protein>
    <submittedName>
        <fullName evidence="1">Uncharacterized protein</fullName>
    </submittedName>
</protein>
<dbReference type="Proteomes" id="UP000053676">
    <property type="component" value="Unassembled WGS sequence"/>
</dbReference>
<evidence type="ECO:0000313" key="1">
    <source>
        <dbReference type="EMBL" id="ETN72473.1"/>
    </source>
</evidence>
<accession>W2SSI5</accession>
<gene>
    <name evidence="1" type="ORF">NECAME_18827</name>
</gene>
<reference evidence="2" key="1">
    <citation type="journal article" date="2014" name="Nat. Genet.">
        <title>Genome of the human hookworm Necator americanus.</title>
        <authorList>
            <person name="Tang Y.T."/>
            <person name="Gao X."/>
            <person name="Rosa B.A."/>
            <person name="Abubucker S."/>
            <person name="Hallsworth-Pepin K."/>
            <person name="Martin J."/>
            <person name="Tyagi R."/>
            <person name="Heizer E."/>
            <person name="Zhang X."/>
            <person name="Bhonagiri-Palsikar V."/>
            <person name="Minx P."/>
            <person name="Warren W.C."/>
            <person name="Wang Q."/>
            <person name="Zhan B."/>
            <person name="Hotez P.J."/>
            <person name="Sternberg P.W."/>
            <person name="Dougall A."/>
            <person name="Gaze S.T."/>
            <person name="Mulvenna J."/>
            <person name="Sotillo J."/>
            <person name="Ranganathan S."/>
            <person name="Rabelo E.M."/>
            <person name="Wilson R.K."/>
            <person name="Felgner P.L."/>
            <person name="Bethony J."/>
            <person name="Hawdon J.M."/>
            <person name="Gasser R.B."/>
            <person name="Loukas A."/>
            <person name="Mitreva M."/>
        </authorList>
    </citation>
    <scope>NUCLEOTIDE SEQUENCE [LARGE SCALE GENOMIC DNA]</scope>
</reference>
<sequence>MKKGETNVSNTCEFINSKYGNLCWDRINATGVVRRTLSADVGSDPRANLRINDSDILDPLNEYTRSLALKLGQIISLTGTAFDYNYDGVADTKTR</sequence>
<keyword evidence="2" id="KW-1185">Reference proteome</keyword>
<dbReference type="KEGG" id="nai:NECAME_18827"/>
<dbReference type="EMBL" id="KI664196">
    <property type="protein sequence ID" value="ETN72473.1"/>
    <property type="molecule type" value="Genomic_DNA"/>
</dbReference>
<evidence type="ECO:0000313" key="2">
    <source>
        <dbReference type="Proteomes" id="UP000053676"/>
    </source>
</evidence>
<proteinExistence type="predicted"/>
<organism evidence="1 2">
    <name type="scientific">Necator americanus</name>
    <name type="common">Human hookworm</name>
    <dbReference type="NCBI Taxonomy" id="51031"/>
    <lineage>
        <taxon>Eukaryota</taxon>
        <taxon>Metazoa</taxon>
        <taxon>Ecdysozoa</taxon>
        <taxon>Nematoda</taxon>
        <taxon>Chromadorea</taxon>
        <taxon>Rhabditida</taxon>
        <taxon>Rhabditina</taxon>
        <taxon>Rhabditomorpha</taxon>
        <taxon>Strongyloidea</taxon>
        <taxon>Ancylostomatidae</taxon>
        <taxon>Bunostominae</taxon>
        <taxon>Necator</taxon>
    </lineage>
</organism>
<name>W2SSI5_NECAM</name>
<dbReference type="OrthoDB" id="5833449at2759"/>